<dbReference type="Ensembl" id="ENSCINT00000032641.1">
    <property type="protein sequence ID" value="ENSCINP00000031827.1"/>
    <property type="gene ID" value="ENSCING00000019901.1"/>
</dbReference>
<feature type="chain" id="PRO_5003577363" description="EGF-like domain-containing protein" evidence="4">
    <location>
        <begin position="27"/>
        <end position="260"/>
    </location>
</feature>
<dbReference type="EMBL" id="EAAA01000601">
    <property type="status" value="NOT_ANNOTATED_CDS"/>
    <property type="molecule type" value="Genomic_DNA"/>
</dbReference>
<dbReference type="SUPFAM" id="SSF57196">
    <property type="entry name" value="EGF/Laminin"/>
    <property type="match status" value="1"/>
</dbReference>
<reference evidence="7" key="2">
    <citation type="journal article" date="2008" name="Genome Biol.">
        <title>Improved genome assembly and evidence-based global gene model set for the chordate Ciona intestinalis: new insight into intron and operon populations.</title>
        <authorList>
            <person name="Satou Y."/>
            <person name="Mineta K."/>
            <person name="Ogasawara M."/>
            <person name="Sasakura Y."/>
            <person name="Shoguchi E."/>
            <person name="Ueno K."/>
            <person name="Yamada L."/>
            <person name="Matsumoto J."/>
            <person name="Wasserscheid J."/>
            <person name="Dewar K."/>
            <person name="Wiley G.B."/>
            <person name="Macmil S.L."/>
            <person name="Roe B.A."/>
            <person name="Zeller R.W."/>
            <person name="Hastings K.E."/>
            <person name="Lemaire P."/>
            <person name="Lindquist E."/>
            <person name="Endo T."/>
            <person name="Hotta K."/>
            <person name="Inaba K."/>
        </authorList>
    </citation>
    <scope>NUCLEOTIDE SEQUENCE [LARGE SCALE GENOMIC DNA]</scope>
    <source>
        <strain evidence="7">wild type</strain>
    </source>
</reference>
<evidence type="ECO:0000313" key="8">
    <source>
        <dbReference type="Proteomes" id="UP000008144"/>
    </source>
</evidence>
<evidence type="ECO:0000256" key="4">
    <source>
        <dbReference type="SAM" id="SignalP"/>
    </source>
</evidence>
<reference evidence="7" key="4">
    <citation type="submission" date="2025-09" db="UniProtKB">
        <authorList>
            <consortium name="Ensembl"/>
        </authorList>
    </citation>
    <scope>IDENTIFICATION</scope>
</reference>
<dbReference type="PANTHER" id="PTHR24034">
    <property type="entry name" value="EGF-LIKE DOMAIN-CONTAINING PROTEIN"/>
    <property type="match status" value="1"/>
</dbReference>
<dbReference type="InterPro" id="IPR050751">
    <property type="entry name" value="ECM_structural_protein"/>
</dbReference>
<dbReference type="Proteomes" id="UP000008144">
    <property type="component" value="Chromosome 10"/>
</dbReference>
<evidence type="ECO:0000259" key="6">
    <source>
        <dbReference type="Pfam" id="PF12662"/>
    </source>
</evidence>
<dbReference type="SUPFAM" id="SSF50494">
    <property type="entry name" value="Trypsin-like serine proteases"/>
    <property type="match status" value="1"/>
</dbReference>
<feature type="domain" description="Peptidase S1" evidence="5">
    <location>
        <begin position="179"/>
        <end position="258"/>
    </location>
</feature>
<dbReference type="InterPro" id="IPR026823">
    <property type="entry name" value="cEGF"/>
</dbReference>
<feature type="domain" description="Complement Clr-like EGF" evidence="6">
    <location>
        <begin position="89"/>
        <end position="111"/>
    </location>
</feature>
<dbReference type="Pfam" id="PF12662">
    <property type="entry name" value="cEGF"/>
    <property type="match status" value="1"/>
</dbReference>
<dbReference type="PROSITE" id="PS01187">
    <property type="entry name" value="EGF_CA"/>
    <property type="match status" value="1"/>
</dbReference>
<feature type="signal peptide" evidence="4">
    <location>
        <begin position="1"/>
        <end position="26"/>
    </location>
</feature>
<dbReference type="GO" id="GO:0004252">
    <property type="term" value="F:serine-type endopeptidase activity"/>
    <property type="evidence" value="ECO:0007669"/>
    <property type="project" value="InterPro"/>
</dbReference>
<dbReference type="InterPro" id="IPR018097">
    <property type="entry name" value="EGF_Ca-bd_CS"/>
</dbReference>
<protein>
    <recommendedName>
        <fullName evidence="9">EGF-like domain-containing protein</fullName>
    </recommendedName>
</protein>
<proteinExistence type="predicted"/>
<dbReference type="InterPro" id="IPR001254">
    <property type="entry name" value="Trypsin_dom"/>
</dbReference>
<dbReference type="OMA" id="RINDAAC"/>
<keyword evidence="3" id="KW-1015">Disulfide bond</keyword>
<dbReference type="AlphaFoldDB" id="H2XQ93"/>
<dbReference type="Gene3D" id="2.40.10.10">
    <property type="entry name" value="Trypsin-like serine proteases"/>
    <property type="match status" value="1"/>
</dbReference>
<keyword evidence="1" id="KW-0245">EGF-like domain</keyword>
<dbReference type="Gene3D" id="2.10.25.10">
    <property type="entry name" value="Laminin"/>
    <property type="match status" value="2"/>
</dbReference>
<keyword evidence="4" id="KW-0732">Signal</keyword>
<sequence length="260" mass="29229">MHSYSVVLLSLLSVFYIFHPWTGVSCQLLPRHTPTASDCVDQYGWCIFEFRSCGYTTVAIGCRRTCNNCYCNAVQYGCEHFCTNNGSSVNCICRTGYRLHRNGRNCTDIDECVNHPCSRTEYCVNTPGSYYCSSEFVCPNANTYQYYLQERCCRINDAACGQNPLTGSGVDLVGPNQILTQWPWTVFLHIGNKVCTGVLVLQNWIIVPSRCFSGWRSGQTLSATFGAREVSTGTTTGQHPQTINLAEVYRHPSYSFPHYD</sequence>
<dbReference type="PANTHER" id="PTHR24034:SF200">
    <property type="entry name" value="EGF-LIKE AND EMI DOMAIN-CONTAINING PROTEIN 1"/>
    <property type="match status" value="1"/>
</dbReference>
<keyword evidence="2" id="KW-0677">Repeat</keyword>
<reference evidence="8" key="1">
    <citation type="journal article" date="2002" name="Science">
        <title>The draft genome of Ciona intestinalis: insights into chordate and vertebrate origins.</title>
        <authorList>
            <person name="Dehal P."/>
            <person name="Satou Y."/>
            <person name="Campbell R.K."/>
            <person name="Chapman J."/>
            <person name="Degnan B."/>
            <person name="De Tomaso A."/>
            <person name="Davidson B."/>
            <person name="Di Gregorio A."/>
            <person name="Gelpke M."/>
            <person name="Goodstein D.M."/>
            <person name="Harafuji N."/>
            <person name="Hastings K.E."/>
            <person name="Ho I."/>
            <person name="Hotta K."/>
            <person name="Huang W."/>
            <person name="Kawashima T."/>
            <person name="Lemaire P."/>
            <person name="Martinez D."/>
            <person name="Meinertzhagen I.A."/>
            <person name="Necula S."/>
            <person name="Nonaka M."/>
            <person name="Putnam N."/>
            <person name="Rash S."/>
            <person name="Saiga H."/>
            <person name="Satake M."/>
            <person name="Terry A."/>
            <person name="Yamada L."/>
            <person name="Wang H.G."/>
            <person name="Awazu S."/>
            <person name="Azumi K."/>
            <person name="Boore J."/>
            <person name="Branno M."/>
            <person name="Chin-Bow S."/>
            <person name="DeSantis R."/>
            <person name="Doyle S."/>
            <person name="Francino P."/>
            <person name="Keys D.N."/>
            <person name="Haga S."/>
            <person name="Hayashi H."/>
            <person name="Hino K."/>
            <person name="Imai K.S."/>
            <person name="Inaba K."/>
            <person name="Kano S."/>
            <person name="Kobayashi K."/>
            <person name="Kobayashi M."/>
            <person name="Lee B.I."/>
            <person name="Makabe K.W."/>
            <person name="Manohar C."/>
            <person name="Matassi G."/>
            <person name="Medina M."/>
            <person name="Mochizuki Y."/>
            <person name="Mount S."/>
            <person name="Morishita T."/>
            <person name="Miura S."/>
            <person name="Nakayama A."/>
            <person name="Nishizaka S."/>
            <person name="Nomoto H."/>
            <person name="Ohta F."/>
            <person name="Oishi K."/>
            <person name="Rigoutsos I."/>
            <person name="Sano M."/>
            <person name="Sasaki A."/>
            <person name="Sasakura Y."/>
            <person name="Shoguchi E."/>
            <person name="Shin-i T."/>
            <person name="Spagnuolo A."/>
            <person name="Stainier D."/>
            <person name="Suzuki M.M."/>
            <person name="Tassy O."/>
            <person name="Takatori N."/>
            <person name="Tokuoka M."/>
            <person name="Yagi K."/>
            <person name="Yoshizaki F."/>
            <person name="Wada S."/>
            <person name="Zhang C."/>
            <person name="Hyatt P.D."/>
            <person name="Larimer F."/>
            <person name="Detter C."/>
            <person name="Doggett N."/>
            <person name="Glavina T."/>
            <person name="Hawkins T."/>
            <person name="Richardson P."/>
            <person name="Lucas S."/>
            <person name="Kohara Y."/>
            <person name="Levine M."/>
            <person name="Satoh N."/>
            <person name="Rokhsar D.S."/>
        </authorList>
    </citation>
    <scope>NUCLEOTIDE SEQUENCE [LARGE SCALE GENOMIC DNA]</scope>
</reference>
<name>H2XQ93_CIOIN</name>
<dbReference type="HOGENOM" id="CLU_1071686_0_0_1"/>
<dbReference type="GO" id="GO:0005509">
    <property type="term" value="F:calcium ion binding"/>
    <property type="evidence" value="ECO:0007669"/>
    <property type="project" value="InterPro"/>
</dbReference>
<reference evidence="7" key="3">
    <citation type="submission" date="2025-08" db="UniProtKB">
        <authorList>
            <consortium name="Ensembl"/>
        </authorList>
    </citation>
    <scope>IDENTIFICATION</scope>
</reference>
<dbReference type="InterPro" id="IPR009003">
    <property type="entry name" value="Peptidase_S1_PA"/>
</dbReference>
<evidence type="ECO:0000313" key="7">
    <source>
        <dbReference type="Ensembl" id="ENSCINP00000031827.1"/>
    </source>
</evidence>
<dbReference type="InterPro" id="IPR043504">
    <property type="entry name" value="Peptidase_S1_PA_chymotrypsin"/>
</dbReference>
<dbReference type="CDD" id="cd00054">
    <property type="entry name" value="EGF_CA"/>
    <property type="match status" value="1"/>
</dbReference>
<dbReference type="GeneTree" id="ENSGT00940000172165"/>
<accession>H2XQ93</accession>
<evidence type="ECO:0008006" key="9">
    <source>
        <dbReference type="Google" id="ProtNLM"/>
    </source>
</evidence>
<organism evidence="7 8">
    <name type="scientific">Ciona intestinalis</name>
    <name type="common">Transparent sea squirt</name>
    <name type="synonym">Ascidia intestinalis</name>
    <dbReference type="NCBI Taxonomy" id="7719"/>
    <lineage>
        <taxon>Eukaryota</taxon>
        <taxon>Metazoa</taxon>
        <taxon>Chordata</taxon>
        <taxon>Tunicata</taxon>
        <taxon>Ascidiacea</taxon>
        <taxon>Phlebobranchia</taxon>
        <taxon>Cionidae</taxon>
        <taxon>Ciona</taxon>
    </lineage>
</organism>
<evidence type="ECO:0000256" key="3">
    <source>
        <dbReference type="ARBA" id="ARBA00023157"/>
    </source>
</evidence>
<evidence type="ECO:0000256" key="2">
    <source>
        <dbReference type="ARBA" id="ARBA00022737"/>
    </source>
</evidence>
<keyword evidence="8" id="KW-1185">Reference proteome</keyword>
<dbReference type="InParanoid" id="H2XQ93"/>
<dbReference type="GO" id="GO:0006508">
    <property type="term" value="P:proteolysis"/>
    <property type="evidence" value="ECO:0007669"/>
    <property type="project" value="InterPro"/>
</dbReference>
<evidence type="ECO:0000259" key="5">
    <source>
        <dbReference type="Pfam" id="PF00089"/>
    </source>
</evidence>
<evidence type="ECO:0000256" key="1">
    <source>
        <dbReference type="ARBA" id="ARBA00022536"/>
    </source>
</evidence>
<dbReference type="Pfam" id="PF00089">
    <property type="entry name" value="Trypsin"/>
    <property type="match status" value="1"/>
</dbReference>